<reference evidence="2 3" key="1">
    <citation type="journal article" date="2023" name="Sci. Data">
        <title>Genome assembly of the Korean intertidal mud-creeper Batillaria attramentaria.</title>
        <authorList>
            <person name="Patra A.K."/>
            <person name="Ho P.T."/>
            <person name="Jun S."/>
            <person name="Lee S.J."/>
            <person name="Kim Y."/>
            <person name="Won Y.J."/>
        </authorList>
    </citation>
    <scope>NUCLEOTIDE SEQUENCE [LARGE SCALE GENOMIC DNA]</scope>
    <source>
        <strain evidence="2">Wonlab-2016</strain>
    </source>
</reference>
<accession>A0ABD0L6B0</accession>
<dbReference type="InterPro" id="IPR036179">
    <property type="entry name" value="Ig-like_dom_sf"/>
</dbReference>
<proteinExistence type="predicted"/>
<evidence type="ECO:0008006" key="4">
    <source>
        <dbReference type="Google" id="ProtNLM"/>
    </source>
</evidence>
<comment type="caution">
    <text evidence="2">The sequence shown here is derived from an EMBL/GenBank/DDBJ whole genome shotgun (WGS) entry which is preliminary data.</text>
</comment>
<dbReference type="InterPro" id="IPR013783">
    <property type="entry name" value="Ig-like_fold"/>
</dbReference>
<evidence type="ECO:0000313" key="3">
    <source>
        <dbReference type="Proteomes" id="UP001519460"/>
    </source>
</evidence>
<dbReference type="Proteomes" id="UP001519460">
    <property type="component" value="Unassembled WGS sequence"/>
</dbReference>
<dbReference type="SUPFAM" id="SSF48726">
    <property type="entry name" value="Immunoglobulin"/>
    <property type="match status" value="1"/>
</dbReference>
<dbReference type="Pfam" id="PF13927">
    <property type="entry name" value="Ig_3"/>
    <property type="match status" value="1"/>
</dbReference>
<evidence type="ECO:0000256" key="1">
    <source>
        <dbReference type="SAM" id="MobiDB-lite"/>
    </source>
</evidence>
<gene>
    <name evidence="2" type="ORF">BaRGS_00013696</name>
</gene>
<dbReference type="AlphaFoldDB" id="A0ABD0L6B0"/>
<evidence type="ECO:0000313" key="2">
    <source>
        <dbReference type="EMBL" id="KAK7495056.1"/>
    </source>
</evidence>
<protein>
    <recommendedName>
        <fullName evidence="4">Ig-like domain-containing protein</fullName>
    </recommendedName>
</protein>
<dbReference type="EMBL" id="JACVVK020000078">
    <property type="protein sequence ID" value="KAK7495056.1"/>
    <property type="molecule type" value="Genomic_DNA"/>
</dbReference>
<name>A0ABD0L6B0_9CAEN</name>
<feature type="region of interest" description="Disordered" evidence="1">
    <location>
        <begin position="1"/>
        <end position="20"/>
    </location>
</feature>
<organism evidence="2 3">
    <name type="scientific">Batillaria attramentaria</name>
    <dbReference type="NCBI Taxonomy" id="370345"/>
    <lineage>
        <taxon>Eukaryota</taxon>
        <taxon>Metazoa</taxon>
        <taxon>Spiralia</taxon>
        <taxon>Lophotrochozoa</taxon>
        <taxon>Mollusca</taxon>
        <taxon>Gastropoda</taxon>
        <taxon>Caenogastropoda</taxon>
        <taxon>Sorbeoconcha</taxon>
        <taxon>Cerithioidea</taxon>
        <taxon>Batillariidae</taxon>
        <taxon>Batillaria</taxon>
    </lineage>
</organism>
<keyword evidence="3" id="KW-1185">Reference proteome</keyword>
<feature type="compositionally biased region" description="Polar residues" evidence="1">
    <location>
        <begin position="1"/>
        <end position="10"/>
    </location>
</feature>
<sequence>MQVLNLSPRNNPGERPPTSSGCLGRIWSIMRNQRRKTQAVGDGYVQLDYSMRNVTKYRTQSVRLRCEITGSPIPAYTWYKNNTPLNDGEENGRISIRRTTWGSRSALF</sequence>
<dbReference type="Gene3D" id="2.60.40.10">
    <property type="entry name" value="Immunoglobulins"/>
    <property type="match status" value="1"/>
</dbReference>